<sequence>MIQCRTASPTLQFKYACLCRDEPDMRWMEPQILLRGFDVPKASGCEHLRSMLRHRLPASPYPCGNHHHRADKMRPSFHVTLPFVFSPPSPRLQSHIDFSCIQLESRIFCFCWLENSNASNR</sequence>
<protein>
    <submittedName>
        <fullName evidence="1">Uncharacterized protein</fullName>
    </submittedName>
</protein>
<proteinExistence type="predicted"/>
<dbReference type="AlphaFoldDB" id="A0A5K3FER9"/>
<evidence type="ECO:0000313" key="1">
    <source>
        <dbReference type="WBParaSite" id="MCU_007581-RA"/>
    </source>
</evidence>
<accession>A0A5K3FER9</accession>
<organism evidence="1">
    <name type="scientific">Mesocestoides corti</name>
    <name type="common">Flatworm</name>
    <dbReference type="NCBI Taxonomy" id="53468"/>
    <lineage>
        <taxon>Eukaryota</taxon>
        <taxon>Metazoa</taxon>
        <taxon>Spiralia</taxon>
        <taxon>Lophotrochozoa</taxon>
        <taxon>Platyhelminthes</taxon>
        <taxon>Cestoda</taxon>
        <taxon>Eucestoda</taxon>
        <taxon>Cyclophyllidea</taxon>
        <taxon>Mesocestoididae</taxon>
        <taxon>Mesocestoides</taxon>
    </lineage>
</organism>
<name>A0A5K3FER9_MESCO</name>
<dbReference type="WBParaSite" id="MCU_007581-RA">
    <property type="protein sequence ID" value="MCU_007581-RA"/>
    <property type="gene ID" value="MCU_007581"/>
</dbReference>
<reference evidence="1" key="1">
    <citation type="submission" date="2019-11" db="UniProtKB">
        <authorList>
            <consortium name="WormBaseParasite"/>
        </authorList>
    </citation>
    <scope>IDENTIFICATION</scope>
</reference>